<comment type="caution">
    <text evidence="1">The sequence shown here is derived from an EMBL/GenBank/DDBJ whole genome shotgun (WGS) entry which is preliminary data.</text>
</comment>
<protein>
    <submittedName>
        <fullName evidence="1">Uncharacterized protein</fullName>
    </submittedName>
</protein>
<name>A0A100HGX6_9DEIO</name>
<evidence type="ECO:0000313" key="2">
    <source>
        <dbReference type="Proteomes" id="UP000056209"/>
    </source>
</evidence>
<dbReference type="Proteomes" id="UP000056209">
    <property type="component" value="Unassembled WGS sequence"/>
</dbReference>
<dbReference type="OrthoDB" id="72264at2"/>
<accession>A0A100HGX6</accession>
<proteinExistence type="predicted"/>
<dbReference type="AlphaFoldDB" id="A0A100HGX6"/>
<reference evidence="2" key="1">
    <citation type="submission" date="2015-11" db="EMBL/GenBank/DDBJ databases">
        <title>Draft Genome Sequence of the Radioresistant Bacterium Deinococcus grandis, Isolated from Freshwater Fish in Japan.</title>
        <authorList>
            <person name="Satoh K."/>
            <person name="Onodera T."/>
            <person name="Omoso K."/>
            <person name="Takeda-Yano K."/>
            <person name="Katayama T."/>
            <person name="Oono Y."/>
            <person name="Narumi I."/>
        </authorList>
    </citation>
    <scope>NUCLEOTIDE SEQUENCE [LARGE SCALE GENOMIC DNA]</scope>
    <source>
        <strain evidence="2">ATCC 43672</strain>
    </source>
</reference>
<keyword evidence="2" id="KW-1185">Reference proteome</keyword>
<evidence type="ECO:0000313" key="1">
    <source>
        <dbReference type="EMBL" id="GAQ20470.1"/>
    </source>
</evidence>
<sequence length="171" mass="18779">MNRLELNDPRWAELHGGYRTPEHFTELLRDLSGAPTPELWDALHHQGDVDLGSYASLPYLLDAAENAEPEDRTDWILLSALILALRHTERNPEPPTWLSEQLAESETRLLPLALSALTVTDDLDEDTLAGLLGAVAVARGQAPLGRVFLDWQPEGICEACGETVTVAGYDA</sequence>
<gene>
    <name evidence="1" type="ORF">DEIGR_100497</name>
</gene>
<dbReference type="EMBL" id="BCMS01000001">
    <property type="protein sequence ID" value="GAQ20470.1"/>
    <property type="molecule type" value="Genomic_DNA"/>
</dbReference>
<dbReference type="RefSeq" id="WP_058974974.1">
    <property type="nucleotide sequence ID" value="NZ_BCMS01000001.1"/>
</dbReference>
<organism evidence="1 2">
    <name type="scientific">Deinococcus grandis</name>
    <dbReference type="NCBI Taxonomy" id="57498"/>
    <lineage>
        <taxon>Bacteria</taxon>
        <taxon>Thermotogati</taxon>
        <taxon>Deinococcota</taxon>
        <taxon>Deinococci</taxon>
        <taxon>Deinococcales</taxon>
        <taxon>Deinococcaceae</taxon>
        <taxon>Deinococcus</taxon>
    </lineage>
</organism>